<dbReference type="AlphaFoldDB" id="A0A8T3C592"/>
<accession>A0A8T3C592</accession>
<feature type="region of interest" description="Disordered" evidence="1">
    <location>
        <begin position="443"/>
        <end position="536"/>
    </location>
</feature>
<dbReference type="InterPro" id="IPR010433">
    <property type="entry name" value="EIF-4B_pln"/>
</dbReference>
<evidence type="ECO:0000313" key="2">
    <source>
        <dbReference type="EMBL" id="KAI0527319.1"/>
    </source>
</evidence>
<comment type="caution">
    <text evidence="2">The sequence shown here is derived from an EMBL/GenBank/DDBJ whole genome shotgun (WGS) entry which is preliminary data.</text>
</comment>
<feature type="compositionally biased region" description="Basic and acidic residues" evidence="1">
    <location>
        <begin position="94"/>
        <end position="104"/>
    </location>
</feature>
<feature type="compositionally biased region" description="Polar residues" evidence="1">
    <location>
        <begin position="150"/>
        <end position="162"/>
    </location>
</feature>
<feature type="compositionally biased region" description="Polar residues" evidence="1">
    <location>
        <begin position="453"/>
        <end position="466"/>
    </location>
</feature>
<dbReference type="OrthoDB" id="48651at2759"/>
<feature type="region of interest" description="Disordered" evidence="1">
    <location>
        <begin position="367"/>
        <end position="408"/>
    </location>
</feature>
<feature type="compositionally biased region" description="Basic and acidic residues" evidence="1">
    <location>
        <begin position="392"/>
        <end position="408"/>
    </location>
</feature>
<feature type="compositionally biased region" description="Polar residues" evidence="1">
    <location>
        <begin position="121"/>
        <end position="133"/>
    </location>
</feature>
<dbReference type="GO" id="GO:0003743">
    <property type="term" value="F:translation initiation factor activity"/>
    <property type="evidence" value="ECO:0007669"/>
    <property type="project" value="InterPro"/>
</dbReference>
<feature type="region of interest" description="Disordered" evidence="1">
    <location>
        <begin position="1"/>
        <end position="191"/>
    </location>
</feature>
<proteinExistence type="predicted"/>
<gene>
    <name evidence="2" type="ORF">KFK09_002918</name>
</gene>
<feature type="compositionally biased region" description="Low complexity" evidence="1">
    <location>
        <begin position="44"/>
        <end position="59"/>
    </location>
</feature>
<protein>
    <submittedName>
        <fullName evidence="2">Uncharacterized protein</fullName>
    </submittedName>
</protein>
<evidence type="ECO:0000313" key="3">
    <source>
        <dbReference type="Proteomes" id="UP000829196"/>
    </source>
</evidence>
<sequence length="598" mass="66188">MSKKKFSAGSMTMTLKDFHGGSIPSELTLPSAPGVSSRPHDRPSAWTAAPNAAGASTGARADHHRPRPGSSGGLPRVLDERGPAFLSSSSFIGHHFDEDERKPFDSSSAPRRPSIVAAETIRSQPVVASQASARSDPKRPVSSPVVAQHLSPSPGVSTSSAGNAWAARKEAPVKGGMVTEPPQTHPSVTLSGPAAASRFAQASAIEKVSSGRWQSKPPDVEVIGFQDLESLDRRTVDSVPIWNDEIGNLGRVSPYSGVKDMKLGGLHSDGFLQQERMISENKEINVFGYQSDLPRPVSHEGRVATSHYQHTLDDALERPKLKLLPRTKPLEPSDATISEDKQGYLYPTTLMHMEEPQEMCRTVGKMKSGSAGADAVSRPAERPKLNLKPRSQHVEQRDESYEKERKTLFGGARPREFVLKERAVDATDNREIVAQTNRVRPDVLKLDSKPEPTASSFNRQIEPESSPTERRNLRDAERKDNQPHHEKGDVPRNSRRNENWRNPREMEKKLTERPQEHETWRKPVEPPKPETPPGPRVIRAASALELAQAFSRSMSDSTVDNRYTNQRILPGRTQIPFSRLTDTREIYSGSTHRHINGY</sequence>
<dbReference type="EMBL" id="JAGYWB010000003">
    <property type="protein sequence ID" value="KAI0527319.1"/>
    <property type="molecule type" value="Genomic_DNA"/>
</dbReference>
<dbReference type="PANTHER" id="PTHR32091:SF4">
    <property type="entry name" value="OS07G0546100 PROTEIN"/>
    <property type="match status" value="1"/>
</dbReference>
<dbReference type="PANTHER" id="PTHR32091">
    <property type="entry name" value="EUKARYOTIC TRANSLATION INITIATION FACTOR 4B"/>
    <property type="match status" value="1"/>
</dbReference>
<keyword evidence="3" id="KW-1185">Reference proteome</keyword>
<feature type="compositionally biased region" description="Basic and acidic residues" evidence="1">
    <location>
        <begin position="467"/>
        <end position="528"/>
    </location>
</feature>
<organism evidence="2 3">
    <name type="scientific">Dendrobium nobile</name>
    <name type="common">Orchid</name>
    <dbReference type="NCBI Taxonomy" id="94219"/>
    <lineage>
        <taxon>Eukaryota</taxon>
        <taxon>Viridiplantae</taxon>
        <taxon>Streptophyta</taxon>
        <taxon>Embryophyta</taxon>
        <taxon>Tracheophyta</taxon>
        <taxon>Spermatophyta</taxon>
        <taxon>Magnoliopsida</taxon>
        <taxon>Liliopsida</taxon>
        <taxon>Asparagales</taxon>
        <taxon>Orchidaceae</taxon>
        <taxon>Epidendroideae</taxon>
        <taxon>Malaxideae</taxon>
        <taxon>Dendrobiinae</taxon>
        <taxon>Dendrobium</taxon>
    </lineage>
</organism>
<name>A0A8T3C592_DENNO</name>
<feature type="compositionally biased region" description="Polar residues" evidence="1">
    <location>
        <begin position="181"/>
        <end position="190"/>
    </location>
</feature>
<dbReference type="GO" id="GO:0003729">
    <property type="term" value="F:mRNA binding"/>
    <property type="evidence" value="ECO:0007669"/>
    <property type="project" value="TreeGrafter"/>
</dbReference>
<evidence type="ECO:0000256" key="1">
    <source>
        <dbReference type="SAM" id="MobiDB-lite"/>
    </source>
</evidence>
<dbReference type="Proteomes" id="UP000829196">
    <property type="component" value="Unassembled WGS sequence"/>
</dbReference>
<reference evidence="2" key="1">
    <citation type="journal article" date="2022" name="Front. Genet.">
        <title>Chromosome-Scale Assembly of the Dendrobium nobile Genome Provides Insights Into the Molecular Mechanism of the Biosynthesis of the Medicinal Active Ingredient of Dendrobium.</title>
        <authorList>
            <person name="Xu Q."/>
            <person name="Niu S.-C."/>
            <person name="Li K.-L."/>
            <person name="Zheng P.-J."/>
            <person name="Zhang X.-J."/>
            <person name="Jia Y."/>
            <person name="Liu Y."/>
            <person name="Niu Y.-X."/>
            <person name="Yu L.-H."/>
            <person name="Chen D.-F."/>
            <person name="Zhang G.-Q."/>
        </authorList>
    </citation>
    <scope>NUCLEOTIDE SEQUENCE</scope>
    <source>
        <tissue evidence="2">Leaf</tissue>
    </source>
</reference>